<accession>A0A8F8AFF4</accession>
<dbReference type="AlphaFoldDB" id="A0A8F8AFF4"/>
<feature type="chain" id="PRO_5034284833" evidence="2">
    <location>
        <begin position="18"/>
        <end position="138"/>
    </location>
</feature>
<evidence type="ECO:0000256" key="2">
    <source>
        <dbReference type="SAM" id="SignalP"/>
    </source>
</evidence>
<evidence type="ECO:0000313" key="3">
    <source>
        <dbReference type="EMBL" id="QXX99471.1"/>
    </source>
</evidence>
<name>A0A8F8AFF4_9GAST</name>
<feature type="transmembrane region" description="Helical" evidence="1">
    <location>
        <begin position="77"/>
        <end position="95"/>
    </location>
</feature>
<feature type="transmembrane region" description="Helical" evidence="1">
    <location>
        <begin position="107"/>
        <end position="128"/>
    </location>
</feature>
<reference evidence="3" key="1">
    <citation type="submission" date="2019-12" db="EMBL/GenBank/DDBJ databases">
        <authorList>
            <person name="Hamm P.S."/>
            <person name="Badgett J.E."/>
            <person name="Balderamos G.L."/>
            <person name="Beuchelt S.B."/>
            <person name="Bowman D.C."/>
            <person name="Colica R.A."/>
            <person name="Garcia J.A."/>
            <person name="Hindi S.T."/>
            <person name="Jehle S.A."/>
            <person name="Lopez-Monzon M."/>
            <person name="Mani A."/>
            <person name="Martin C.M."/>
            <person name="McQuirk K.A."/>
            <person name="Montoya K.N."/>
            <person name="Paez-Beltran L.E."/>
            <person name="Patel S.J."/>
            <person name="Pittis A.V."/>
            <person name="Shelp T.M."/>
            <person name="Tucker C.M."/>
            <person name="Vega S.V."/>
            <person name="Venhaus E.N."/>
            <person name="West C.N."/>
            <person name="Yogi P."/>
            <person name="Natvig D.O."/>
            <person name="Kamel K."/>
            <person name="Adema C.M."/>
        </authorList>
    </citation>
    <scope>NUCLEOTIDE SEQUENCE</scope>
    <source>
        <strain evidence="3">A_19</strain>
    </source>
</reference>
<keyword evidence="1" id="KW-1133">Transmembrane helix</keyword>
<feature type="signal peptide" evidence="2">
    <location>
        <begin position="1"/>
        <end position="17"/>
    </location>
</feature>
<keyword evidence="1" id="KW-0812">Transmembrane</keyword>
<keyword evidence="2" id="KW-0732">Signal</keyword>
<dbReference type="EMBL" id="MN830918">
    <property type="protein sequence ID" value="QXX99471.1"/>
    <property type="molecule type" value="Genomic_DNA"/>
</dbReference>
<geneLocation type="mitochondrion" evidence="3"/>
<keyword evidence="1" id="KW-0472">Membrane</keyword>
<evidence type="ECO:0000256" key="1">
    <source>
        <dbReference type="SAM" id="Phobius"/>
    </source>
</evidence>
<organism evidence="3">
    <name type="scientific">Laevapex fuscus</name>
    <dbReference type="NCBI Taxonomy" id="240816"/>
    <lineage>
        <taxon>Eukaryota</taxon>
        <taxon>Metazoa</taxon>
        <taxon>Spiralia</taxon>
        <taxon>Lophotrochozoa</taxon>
        <taxon>Mollusca</taxon>
        <taxon>Gastropoda</taxon>
        <taxon>Heterobranchia</taxon>
        <taxon>Euthyneura</taxon>
        <taxon>Panpulmonata</taxon>
        <taxon>Hygrophila</taxon>
        <taxon>Lymnaeoidea</taxon>
        <taxon>Ancylidae</taxon>
        <taxon>Laevapex</taxon>
    </lineage>
</organism>
<feature type="transmembrane region" description="Helical" evidence="1">
    <location>
        <begin position="44"/>
        <end position="65"/>
    </location>
</feature>
<protein>
    <submittedName>
        <fullName evidence="3">NADH dehydrogenase subunit 6</fullName>
    </submittedName>
</protein>
<sequence length="138" mass="16176">MMLLAFLFLMMLFPVLYSPMPMIMTLFLTSLMMFFSMNIFVSTWYSYILFLVYIGGLLVLFMYVCMMSSNDKVFMKLPNLFMIFLLYILFGNFCYNISFECSNMNPLFFISLVLTLLIGFLGVLRVVGMKTTLLMNEK</sequence>
<gene>
    <name evidence="3" type="primary">nad6</name>
</gene>
<reference evidence="3" key="2">
    <citation type="submission" date="2021-08" db="EMBL/GenBank/DDBJ databases">
        <title>Laevapex fuscus from NM.</title>
        <authorList>
            <person name="Kamel B."/>
            <person name="Adema C.M."/>
        </authorList>
    </citation>
    <scope>NUCLEOTIDE SEQUENCE</scope>
    <source>
        <strain evidence="3">A_19</strain>
    </source>
</reference>
<proteinExistence type="predicted"/>
<keyword evidence="3" id="KW-0496">Mitochondrion</keyword>